<dbReference type="EMBL" id="AP008211">
    <property type="protein sequence ID" value="BAH93238.1"/>
    <property type="molecule type" value="Genomic_DNA"/>
</dbReference>
<reference evidence="1" key="1">
    <citation type="submission" date="2004-09" db="EMBL/GenBank/DDBJ databases">
        <title>Oryza sativa BAC OJ1206_C08 genomic sequence.</title>
        <authorList>
            <person name="Chow T.-Y."/>
            <person name="Hsing Y.-I.C."/>
            <person name="Chen C.-S."/>
            <person name="Chen H.-H."/>
            <person name="Liu S.-M."/>
            <person name="Chao Y.-T."/>
            <person name="Chang S.-J."/>
            <person name="Chen H.-C."/>
            <person name="Chen S.-K."/>
            <person name="Chen T.-R."/>
            <person name="Chen Y.-L."/>
            <person name="Cheng C.-H."/>
            <person name="Chung C.-I."/>
            <person name="Han S.-Y."/>
            <person name="Hsiao S.-H."/>
            <person name="Hsiung J.-N."/>
            <person name="Hsu C.-H."/>
            <person name="Huang J.-J."/>
            <person name="Kau P.-I."/>
            <person name="Lee M.-C."/>
            <person name="Leu H.-L."/>
            <person name="Li Y.-F."/>
            <person name="Lin S.-J."/>
            <person name="Lin Y.-C."/>
            <person name="Wu S.-W."/>
            <person name="Yu C.-Y."/>
            <person name="Yu S.-W."/>
            <person name="Wu H.-P."/>
            <person name="Shaw J.-F."/>
        </authorList>
    </citation>
    <scope>NUCLEOTIDE SEQUENCE</scope>
</reference>
<reference evidence="3" key="4">
    <citation type="journal article" date="2006" name="Nucleic Acids Res.">
        <title>The Rice Annotation Project Database (RAP-DB): hub for Oryza sativa ssp. japonica genome information.</title>
        <authorList>
            <person name="Ohyanagi H."/>
            <person name="Tanaka T."/>
            <person name="Sakai H."/>
            <person name="Shigemoto Y."/>
            <person name="Yamaguchi K."/>
            <person name="Habara T."/>
            <person name="Fujii Y."/>
            <person name="Antonio B.A."/>
            <person name="Nagamura Y."/>
            <person name="Imanishi T."/>
            <person name="Ikeo K."/>
            <person name="Itoh T."/>
            <person name="Gojobori T."/>
            <person name="Sasaki T."/>
        </authorList>
    </citation>
    <scope>NUCLEOTIDE SEQUENCE</scope>
</reference>
<dbReference type="AlphaFoldDB" id="Q65X39"/>
<sequence length="73" mass="8826">MDQTKKRKMKKWCRLKMKKWIPSSLQQKKQVHHSRISTAQQLHDVRLITMQKLLWSTTTRMKTTRFNTGSSRP</sequence>
<reference evidence="3" key="5">
    <citation type="journal article" date="2007" name="Genome Res.">
        <title>Curated Genome Annotation of Oryza sativa ssp. japonica and Comparative Genome Analysis with Arabidopsis thaliana.</title>
        <authorList>
            <consortium name="The Rice Annotation Project (RAP)"/>
            <person name="Itoh T."/>
            <person name="Tanaka T."/>
            <person name="Barrero R.A."/>
            <person name="Yamasaki C."/>
            <person name="Fujii Y."/>
            <person name="Hilton P.B."/>
            <person name="Antonio B.A."/>
            <person name="Aono H."/>
            <person name="Apweiler R."/>
            <person name="Bruskiewich R."/>
            <person name="Bureau T."/>
            <person name="Burr F."/>
            <person name="Costa de Oliveira A."/>
            <person name="Fuks G."/>
            <person name="Habara T."/>
            <person name="Haberer G."/>
            <person name="Han B."/>
            <person name="Harada E."/>
            <person name="Hiraki A.T."/>
            <person name="Hirochika H."/>
            <person name="Hoen D."/>
            <person name="Hokari H."/>
            <person name="Hosokawa S."/>
            <person name="Hsing Y."/>
            <person name="Ikawa H."/>
            <person name="Ikeo K."/>
            <person name="Imanishi T."/>
            <person name="Ito Y."/>
            <person name="Jaiswal P."/>
            <person name="Kanno M."/>
            <person name="Kawahara Y."/>
            <person name="Kawamura T."/>
            <person name="Kawashima H."/>
            <person name="Khurana J.P."/>
            <person name="Kikuchi S."/>
            <person name="Komatsu S."/>
            <person name="Koyanagi K.O."/>
            <person name="Kubooka H."/>
            <person name="Lieberherr D."/>
            <person name="Lin Y.C."/>
            <person name="Lonsdale D."/>
            <person name="Matsumoto T."/>
            <person name="Matsuya A."/>
            <person name="McCombie W.R."/>
            <person name="Messing J."/>
            <person name="Miyao A."/>
            <person name="Mulder N."/>
            <person name="Nagamura Y."/>
            <person name="Nam J."/>
            <person name="Namiki N."/>
            <person name="Numa H."/>
            <person name="Nurimoto S."/>
            <person name="O'donovan C."/>
            <person name="Ohyanagi H."/>
            <person name="Okido T."/>
            <person name="Oota S."/>
            <person name="Osato N."/>
            <person name="Palmer L.E."/>
            <person name="Quetier F."/>
            <person name="Raghuvanshi S."/>
            <person name="Saichi N."/>
            <person name="Sakai H."/>
            <person name="Sakai Y."/>
            <person name="Sakata K."/>
            <person name="Sakurai T."/>
            <person name="Sato F."/>
            <person name="Sato Y."/>
            <person name="Schoof H."/>
            <person name="Seki M."/>
            <person name="Shibata M."/>
            <person name="Shimizu Y."/>
            <person name="Shinozaki K."/>
            <person name="Shinso Y."/>
            <person name="Singh N.K."/>
            <person name="Smith-White B."/>
            <person name="Takeda J."/>
            <person name="Tanino M."/>
            <person name="Tatusova T."/>
            <person name="Thongjuea S."/>
            <person name="Todokoro F."/>
            <person name="Tsugane M."/>
            <person name="Tyagi A.K."/>
            <person name="Vanavichit A."/>
            <person name="Wang A."/>
            <person name="Wing R.A."/>
            <person name="Yamaguchi K."/>
            <person name="Yamamoto M."/>
            <person name="Yamamoto N."/>
            <person name="Yu Y."/>
            <person name="Zhang H."/>
            <person name="Zhao Q."/>
            <person name="Higo K."/>
            <person name="Burr B."/>
            <person name="Gojobori T."/>
            <person name="Sasaki T."/>
        </authorList>
    </citation>
    <scope>NUCLEOTIDE SEQUENCE</scope>
</reference>
<evidence type="ECO:0000313" key="4">
    <source>
        <dbReference type="Proteomes" id="UP000000763"/>
    </source>
</evidence>
<reference evidence="3 4" key="3">
    <citation type="journal article" date="2005" name="Nature">
        <title>The map-based sequence of the rice genome.</title>
        <authorList>
            <consortium name="International rice genome sequencing project (IRGSP)"/>
            <person name="Matsumoto T."/>
            <person name="Wu J."/>
            <person name="Kanamori H."/>
            <person name="Katayose Y."/>
            <person name="Fujisawa M."/>
            <person name="Namiki N."/>
            <person name="Mizuno H."/>
            <person name="Yamamoto K."/>
            <person name="Antonio B.A."/>
            <person name="Baba T."/>
            <person name="Sakata K."/>
            <person name="Nagamura Y."/>
            <person name="Aoki H."/>
            <person name="Arikawa K."/>
            <person name="Arita K."/>
            <person name="Bito T."/>
            <person name="Chiden Y."/>
            <person name="Fujitsuka N."/>
            <person name="Fukunaka R."/>
            <person name="Hamada M."/>
            <person name="Harada C."/>
            <person name="Hayashi A."/>
            <person name="Hijishita S."/>
            <person name="Honda M."/>
            <person name="Hosokawa S."/>
            <person name="Ichikawa Y."/>
            <person name="Idonuma A."/>
            <person name="Iijima M."/>
            <person name="Ikeda M."/>
            <person name="Ikeno M."/>
            <person name="Ito K."/>
            <person name="Ito S."/>
            <person name="Ito T."/>
            <person name="Ito Y."/>
            <person name="Ito Y."/>
            <person name="Iwabuchi A."/>
            <person name="Kamiya K."/>
            <person name="Karasawa W."/>
            <person name="Kurita K."/>
            <person name="Katagiri S."/>
            <person name="Kikuta A."/>
            <person name="Kobayashi H."/>
            <person name="Kobayashi N."/>
            <person name="Machita K."/>
            <person name="Maehara T."/>
            <person name="Masukawa M."/>
            <person name="Mizubayashi T."/>
            <person name="Mukai Y."/>
            <person name="Nagasaki H."/>
            <person name="Nagata Y."/>
            <person name="Naito S."/>
            <person name="Nakashima M."/>
            <person name="Nakama Y."/>
            <person name="Nakamichi Y."/>
            <person name="Nakamura M."/>
            <person name="Meguro A."/>
            <person name="Negishi M."/>
            <person name="Ohta I."/>
            <person name="Ohta T."/>
            <person name="Okamoto M."/>
            <person name="Ono N."/>
            <person name="Saji S."/>
            <person name="Sakaguchi M."/>
            <person name="Sakai K."/>
            <person name="Shibata M."/>
            <person name="Shimokawa T."/>
            <person name="Song J."/>
            <person name="Takazaki Y."/>
            <person name="Terasawa K."/>
            <person name="Tsugane M."/>
            <person name="Tsuji K."/>
            <person name="Ueda S."/>
            <person name="Waki K."/>
            <person name="Yamagata H."/>
            <person name="Yamamoto M."/>
            <person name="Yamamoto S."/>
            <person name="Yamane H."/>
            <person name="Yoshiki S."/>
            <person name="Yoshihara R."/>
            <person name="Yukawa K."/>
            <person name="Zhong H."/>
            <person name="Yano M."/>
            <person name="Yuan Q."/>
            <person name="Ouyang S."/>
            <person name="Liu J."/>
            <person name="Jones K.M."/>
            <person name="Gansberger K."/>
            <person name="Moffat K."/>
            <person name="Hill J."/>
            <person name="Bera J."/>
            <person name="Fadrosh D."/>
            <person name="Jin S."/>
            <person name="Johri S."/>
            <person name="Kim M."/>
            <person name="Overton L."/>
            <person name="Reardon M."/>
            <person name="Tsitrin T."/>
            <person name="Vuong H."/>
            <person name="Weaver B."/>
            <person name="Ciecko A."/>
            <person name="Tallon L."/>
            <person name="Jackson J."/>
            <person name="Pai G."/>
            <person name="Aken S.V."/>
            <person name="Utterback T."/>
            <person name="Reidmuller S."/>
            <person name="Feldblyum T."/>
            <person name="Hsiao J."/>
            <person name="Zismann V."/>
            <person name="Iobst S."/>
            <person name="de Vazeille A.R."/>
            <person name="Buell C.R."/>
            <person name="Ying K."/>
            <person name="Li Y."/>
            <person name="Lu T."/>
            <person name="Huang Y."/>
            <person name="Zhao Q."/>
            <person name="Feng Q."/>
            <person name="Zhang L."/>
            <person name="Zhu J."/>
            <person name="Weng Q."/>
            <person name="Mu J."/>
            <person name="Lu Y."/>
            <person name="Fan D."/>
            <person name="Liu Y."/>
            <person name="Guan J."/>
            <person name="Zhang Y."/>
            <person name="Yu S."/>
            <person name="Liu X."/>
            <person name="Zhang Y."/>
            <person name="Hong G."/>
            <person name="Han B."/>
            <person name="Choisne N."/>
            <person name="Demange N."/>
            <person name="Orjeda G."/>
            <person name="Samain S."/>
            <person name="Cattolico L."/>
            <person name="Pelletier E."/>
            <person name="Couloux A."/>
            <person name="Segurens B."/>
            <person name="Wincker P."/>
            <person name="D'Hont A."/>
            <person name="Scarpelli C."/>
            <person name="Weissenbach J."/>
            <person name="Salanoubat M."/>
            <person name="Quetier F."/>
            <person name="Yu Y."/>
            <person name="Kim H.R."/>
            <person name="Rambo T."/>
            <person name="Currie J."/>
            <person name="Collura K."/>
            <person name="Luo M."/>
            <person name="Yang T."/>
            <person name="Ammiraju J.S.S."/>
            <person name="Engler F."/>
            <person name="Soderlund C."/>
            <person name="Wing R.A."/>
            <person name="Palmer L.E."/>
            <person name="de la Bastide M."/>
            <person name="Spiegel L."/>
            <person name="Nascimento L."/>
            <person name="Zutavern T."/>
            <person name="O'Shaughnessy A."/>
            <person name="Dike S."/>
            <person name="Dedhia N."/>
            <person name="Preston R."/>
            <person name="Balija V."/>
            <person name="McCombie W.R."/>
            <person name="Chow T."/>
            <person name="Chen H."/>
            <person name="Chung M."/>
            <person name="Chen C."/>
            <person name="Shaw J."/>
            <person name="Wu H."/>
            <person name="Hsiao K."/>
            <person name="Chao Y."/>
            <person name="Chu M."/>
            <person name="Cheng C."/>
            <person name="Hour A."/>
            <person name="Lee P."/>
            <person name="Lin S."/>
            <person name="Lin Y."/>
            <person name="Liou J."/>
            <person name="Liu S."/>
            <person name="Hsing Y."/>
            <person name="Raghuvanshi S."/>
            <person name="Mohanty A."/>
            <person name="Bharti A.K."/>
            <person name="Gaur A."/>
            <person name="Gupta V."/>
            <person name="Kumar D."/>
            <person name="Ravi V."/>
            <person name="Vij S."/>
            <person name="Kapur A."/>
            <person name="Khurana P."/>
            <person name="Khurana P."/>
            <person name="Khurana J.P."/>
            <person name="Tyagi A.K."/>
            <person name="Gaikwad K."/>
            <person name="Singh A."/>
            <person name="Dalal V."/>
            <person name="Srivastava S."/>
            <person name="Dixit A."/>
            <person name="Pal A.K."/>
            <person name="Ghazi I.A."/>
            <person name="Yadav M."/>
            <person name="Pandit A."/>
            <person name="Bhargava A."/>
            <person name="Sureshbabu K."/>
            <person name="Batra K."/>
            <person name="Sharma T.R."/>
            <person name="Mohapatra T."/>
            <person name="Singh N.K."/>
            <person name="Messing J."/>
            <person name="Nelson A.B."/>
            <person name="Fuks G."/>
            <person name="Kavchok S."/>
            <person name="Keizer G."/>
            <person name="Linton E."/>
            <person name="Llaca V."/>
            <person name="Song R."/>
            <person name="Tanyolac B."/>
            <person name="Young S."/>
            <person name="Ho-Il K."/>
            <person name="Hahn J.H."/>
            <person name="Sangsakoo G."/>
            <person name="Vanavichit A."/>
            <person name="de Mattos Luiz.A.T."/>
            <person name="Zimmer P.D."/>
            <person name="Malone G."/>
            <person name="Dellagostin O."/>
            <person name="de Oliveira A.C."/>
            <person name="Bevan M."/>
            <person name="Bancroft I."/>
            <person name="Minx P."/>
            <person name="Cordum H."/>
            <person name="Wilson R."/>
            <person name="Cheng Z."/>
            <person name="Jin W."/>
            <person name="Jiang J."/>
            <person name="Leong S.A."/>
            <person name="Iwama H."/>
            <person name="Gojobori T."/>
            <person name="Itoh T."/>
            <person name="Niimura Y."/>
            <person name="Fujii Y."/>
            <person name="Habara T."/>
            <person name="Sakai H."/>
            <person name="Sato Y."/>
            <person name="Wilson G."/>
            <person name="Kumar K."/>
            <person name="McCouch S."/>
            <person name="Juretic N."/>
            <person name="Hoen D."/>
            <person name="Wright S."/>
            <person name="Bruskiewich R."/>
            <person name="Bureau T."/>
            <person name="Miyao A."/>
            <person name="Hirochika H."/>
            <person name="Nishikawa T."/>
            <person name="Kadowaki K."/>
            <person name="Sugiura M."/>
            <person name="Burr B."/>
            <person name="Sasaki T."/>
        </authorList>
    </citation>
    <scope>NUCLEOTIDE SEQUENCE [LARGE SCALE GENOMIC DNA]</scope>
    <source>
        <strain evidence="4">cv. Nipponbare</strain>
    </source>
</reference>
<reference evidence="3" key="8">
    <citation type="submission" date="2012-08" db="EMBL/GenBank/DDBJ databases">
        <title>Oryza sativa nipponbare(GA3) genomic DNA, chromosome 5.</title>
        <authorList>
            <consortium name="IRGSP(International Rice Genome Sequencing Project)"/>
        </authorList>
    </citation>
    <scope>NUCLEOTIDE SEQUENCE</scope>
</reference>
<reference evidence="3" key="6">
    <citation type="journal article" date="2008" name="Nucleic Acids Res.">
        <title>The Rice Annotation Project Database (RAP-DB): 2008 update.</title>
        <authorList>
            <consortium name="The Rice Annotation Project (RAP)"/>
            <person name="Tanaka T."/>
            <person name="Antonio B.A."/>
            <person name="Kikuchi S."/>
            <person name="Matsumoto T."/>
            <person name="Nagamura Y."/>
            <person name="Numa H."/>
            <person name="Sakai H."/>
            <person name="Wu J."/>
            <person name="Itoh T."/>
            <person name="Sasaki T."/>
            <person name="Aono R."/>
            <person name="Fujii Y."/>
            <person name="Habara T."/>
            <person name="Harada E."/>
            <person name="Kanno M."/>
            <person name="Kawahara Y."/>
            <person name="Kawashima H."/>
            <person name="Kubooka H."/>
            <person name="Matsuya A."/>
            <person name="Nakaoka H."/>
            <person name="Saichi N."/>
            <person name="Sanbonmatsu R."/>
            <person name="Sato Y."/>
            <person name="Shinso Y."/>
            <person name="Suzuki M."/>
            <person name="Takeda J."/>
            <person name="Tanino M."/>
            <person name="Todokoro F."/>
            <person name="Yamaguchi K."/>
            <person name="Yamamoto N."/>
            <person name="Yamasaki C."/>
            <person name="Imanishi T."/>
            <person name="Okido T."/>
            <person name="Tada M."/>
            <person name="Ikeo K."/>
            <person name="Tateno Y."/>
            <person name="Gojobori T."/>
            <person name="Lin Y.C."/>
            <person name="Wei F.J."/>
            <person name="Hsing Y.I."/>
            <person name="Zhao Q."/>
            <person name="Han B."/>
            <person name="Kramer M.R."/>
            <person name="McCombie R.W."/>
            <person name="Lonsdale D."/>
            <person name="O'Donovan C.C."/>
            <person name="Whitfield E.J."/>
            <person name="Apweiler R."/>
            <person name="Koyanagi K.O."/>
            <person name="Khurana J.P."/>
            <person name="Raghuvanshi S."/>
            <person name="Singh N.K."/>
            <person name="Tyagi A.K."/>
            <person name="Haberer G."/>
            <person name="Fujisawa M."/>
            <person name="Hosokawa S."/>
            <person name="Ito Y."/>
            <person name="Ikawa H."/>
            <person name="Shibata M."/>
            <person name="Yamamoto M."/>
            <person name="Bruskiewich R.M."/>
            <person name="Hoen D.R."/>
            <person name="Bureau TE."/>
            <person name="Namiki N."/>
            <person name="Ohyanagi H."/>
            <person name="Sakai Y."/>
            <person name="Nobushima S."/>
            <person name="Sakata K."/>
            <person name="Barrero R.A."/>
            <person name="Sato Y."/>
            <person name="Souvorov A."/>
            <person name="Smith-White B."/>
            <person name="Tatusova T."/>
            <person name="An S."/>
            <person name="An G."/>
            <person name="OOta S."/>
            <person name="Fuks G."/>
            <person name="Messing J."/>
            <person name="Christie K.R."/>
            <person name="Lieberherr D."/>
            <person name="Kim H."/>
            <person name="Zuccolo A."/>
            <person name="Wing R.A."/>
            <person name="Nobuta K."/>
            <person name="Green P.J."/>
            <person name="Lu C."/>
            <person name="Meyers BC."/>
            <person name="Chaparro C."/>
            <person name="Piegu B."/>
            <person name="Panaud O."/>
            <person name="Echeverria M."/>
        </authorList>
    </citation>
    <scope>NUCLEOTIDE SEQUENCE</scope>
</reference>
<accession>Q65X39</accession>
<dbReference type="KEGG" id="dosa:Os05g0544900"/>
<reference evidence="2" key="2">
    <citation type="submission" date="2004-10" db="EMBL/GenBank/DDBJ databases">
        <title>Oryza sativa BAC OJ1288_A07 genomic sequence.</title>
        <authorList>
            <person name="Chow T.-Y."/>
            <person name="Hsing Y.-I.C."/>
            <person name="Chen C.-S."/>
            <person name="Chen H.-H."/>
            <person name="Liu S.-M."/>
            <person name="Chao Y.-T."/>
            <person name="Chang S.-J."/>
            <person name="Chen H.-C."/>
            <person name="Chen S.-K."/>
            <person name="Chen T.-R."/>
            <person name="Chen Y.-L."/>
            <person name="Cheng C.-H."/>
            <person name="Chung C.-I."/>
            <person name="Han S.-Y."/>
            <person name="Hsiao S.-H."/>
            <person name="Hsiung J.-N."/>
            <person name="Hsu C.-H."/>
            <person name="Huang J.-J."/>
            <person name="Kau P.-I."/>
            <person name="Lee M.-C."/>
            <person name="Leu H.-L."/>
            <person name="Li Y.-F."/>
            <person name="Lin S.-J."/>
            <person name="Lin Y.-C."/>
            <person name="Wu S.-W."/>
            <person name="Yu C.-Y."/>
            <person name="Yu S.-W."/>
            <person name="Wu H.-P."/>
            <person name="Shaw J.-F."/>
        </authorList>
    </citation>
    <scope>NUCLEOTIDE SEQUENCE</scope>
</reference>
<dbReference type="EMBL" id="AC118285">
    <property type="protein sequence ID" value="AAU43983.1"/>
    <property type="molecule type" value="Genomic_DNA"/>
</dbReference>
<evidence type="ECO:0000313" key="1">
    <source>
        <dbReference type="EMBL" id="AAU43983.1"/>
    </source>
</evidence>
<evidence type="ECO:0000313" key="3">
    <source>
        <dbReference type="EMBL" id="BAH93238.1"/>
    </source>
</evidence>
<organism evidence="1 4">
    <name type="scientific">Oryza sativa subsp. japonica</name>
    <name type="common">Rice</name>
    <dbReference type="NCBI Taxonomy" id="39947"/>
    <lineage>
        <taxon>Eukaryota</taxon>
        <taxon>Viridiplantae</taxon>
        <taxon>Streptophyta</taxon>
        <taxon>Embryophyta</taxon>
        <taxon>Tracheophyta</taxon>
        <taxon>Spermatophyta</taxon>
        <taxon>Magnoliopsida</taxon>
        <taxon>Liliopsida</taxon>
        <taxon>Poales</taxon>
        <taxon>Poaceae</taxon>
        <taxon>BOP clade</taxon>
        <taxon>Oryzoideae</taxon>
        <taxon>Oryzeae</taxon>
        <taxon>Oryzinae</taxon>
        <taxon>Oryza</taxon>
        <taxon>Oryza sativa</taxon>
    </lineage>
</organism>
<evidence type="ECO:0000313" key="2">
    <source>
        <dbReference type="EMBL" id="AAU44009.1"/>
    </source>
</evidence>
<reference evidence="3" key="9">
    <citation type="submission" date="2012-08" db="EMBL/GenBank/DDBJ databases">
        <title>The Second Rice Annotation Project Meeting (RAP2).</title>
        <authorList>
            <consortium name="The Rice Annotation Project (RAP)"/>
        </authorList>
    </citation>
    <scope>NUCLEOTIDE SEQUENCE</scope>
</reference>
<reference evidence="4" key="7">
    <citation type="journal article" date="2008" name="Nucleic Acids Res.">
        <title>The rice annotation project database (RAP-DB): 2008 update.</title>
        <authorList>
            <consortium name="The rice annotation project (RAP)"/>
        </authorList>
    </citation>
    <scope>GENOME REANNOTATION</scope>
    <source>
        <strain evidence="4">cv. Nipponbare</strain>
    </source>
</reference>
<name>Q65X39_ORYSJ</name>
<proteinExistence type="predicted"/>
<dbReference type="Proteomes" id="UP000000763">
    <property type="component" value="Chromosome 5"/>
</dbReference>
<protein>
    <submittedName>
        <fullName evidence="3">Os05g0544900 protein</fullName>
    </submittedName>
</protein>
<dbReference type="EMBL" id="AC098833">
    <property type="protein sequence ID" value="AAU44009.1"/>
    <property type="molecule type" value="Genomic_DNA"/>
</dbReference>
<gene>
    <name evidence="3" type="ordered locus">Os05g0544900</name>
    <name evidence="1" type="ORF">OJ1206_C08.11</name>
    <name evidence="2" type="ORF">OJ1288_A07.20</name>
</gene>